<feature type="transmembrane region" description="Helical" evidence="14">
    <location>
        <begin position="77"/>
        <end position="94"/>
    </location>
</feature>
<proteinExistence type="inferred from homology"/>
<name>A0AAJ4MPN1_9BURK</name>
<evidence type="ECO:0000256" key="13">
    <source>
        <dbReference type="PIRNR" id="PIRNR016636"/>
    </source>
</evidence>
<dbReference type="PIRSF" id="PIRSF016636">
    <property type="entry name" value="AlgI_DltB"/>
    <property type="match status" value="1"/>
</dbReference>
<evidence type="ECO:0000256" key="3">
    <source>
        <dbReference type="ARBA" id="ARBA00010323"/>
    </source>
</evidence>
<dbReference type="GO" id="GO:0042121">
    <property type="term" value="P:alginic acid biosynthetic process"/>
    <property type="evidence" value="ECO:0007669"/>
    <property type="project" value="UniProtKB-KW"/>
</dbReference>
<evidence type="ECO:0000256" key="5">
    <source>
        <dbReference type="ARBA" id="ARBA00022475"/>
    </source>
</evidence>
<feature type="transmembrane region" description="Helical" evidence="14">
    <location>
        <begin position="52"/>
        <end position="70"/>
    </location>
</feature>
<keyword evidence="6 13" id="KW-0808">Transferase</keyword>
<dbReference type="PIRSF" id="PIRSF500217">
    <property type="entry name" value="AlgI"/>
    <property type="match status" value="1"/>
</dbReference>
<keyword evidence="10 13" id="KW-0472">Membrane</keyword>
<dbReference type="InterPro" id="IPR024194">
    <property type="entry name" value="Ac/AlaTfrase_AlgI/DltB"/>
</dbReference>
<evidence type="ECO:0000256" key="12">
    <source>
        <dbReference type="ARBA" id="ARBA00031030"/>
    </source>
</evidence>
<dbReference type="PANTHER" id="PTHR13285">
    <property type="entry name" value="ACYLTRANSFERASE"/>
    <property type="match status" value="1"/>
</dbReference>
<keyword evidence="7 14" id="KW-0812">Transmembrane</keyword>
<evidence type="ECO:0000256" key="11">
    <source>
        <dbReference type="ARBA" id="ARBA00023315"/>
    </source>
</evidence>
<reference evidence="15 16" key="1">
    <citation type="submission" date="2021-03" db="EMBL/GenBank/DDBJ databases">
        <title>Draft genome sequence of Janthinobacterium sp. strain PLB02 isolated from infected primmorphs (Lubomirskia baicalensis).</title>
        <authorList>
            <person name="Chernogor L.I."/>
            <person name="Belikov S.I."/>
            <person name="Petrushin I.S."/>
        </authorList>
    </citation>
    <scope>NUCLEOTIDE SEQUENCE [LARGE SCALE GENOMIC DNA]</scope>
    <source>
        <strain evidence="15 16">PLB02</strain>
    </source>
</reference>
<feature type="transmembrane region" description="Helical" evidence="14">
    <location>
        <begin position="479"/>
        <end position="497"/>
    </location>
</feature>
<feature type="transmembrane region" description="Helical" evidence="14">
    <location>
        <begin position="29"/>
        <end position="46"/>
    </location>
</feature>
<sequence length="508" mass="56570">MLFNSYVFLFAYLPITVAGFFILGRRSQLWAAAWLAAASLFFYAYWDYRYLPLLVGSVVFNYGCAAWLGASAGARRKWILAAAIAANLGLLAYYKYAGFFVSSLAQLLAQPLPALHVVLPIGISFFTFTQIAFLVDTYQGKAQESRFVHYLLFVTYFPHLIAGPVLHHKEMMPQFADKRTFRLSASNIAIGSTIFFIGLAKKVLIADNIGPYAAPLFDSPAAPSLLIAWGGVLAYAFQLYFDFSGYSDMAIGLSRLFGVRLPLNFASPYKARNIAQFWRRWHMTLSRFLRDYLYIPLGGNRCGPLRRHLNLMVTMVLGGLWHGAGWNFIAWGALHGAYLAIHKGWSTFARQFHLPSDTRVGNVLTTILTFIAVCVAWVFFRAPDMPVALTILKGMAGGFGLALPDALASHWQSLQPALAAMGMDFYLGGGTLFIETWTWIAVAALITFAMPNTQQIMRRFEPALDFQASGRHLLTWRASPAWAAAIALLALASMLALNRPAEFLYFQF</sequence>
<evidence type="ECO:0000313" key="16">
    <source>
        <dbReference type="Proteomes" id="UP000662821"/>
    </source>
</evidence>
<comment type="subcellular location">
    <subcellularLocation>
        <location evidence="1">Cell membrane</location>
        <topology evidence="1">Multi-pass membrane protein</topology>
    </subcellularLocation>
</comment>
<dbReference type="Proteomes" id="UP000662821">
    <property type="component" value="Chromosome"/>
</dbReference>
<feature type="transmembrane region" description="Helical" evidence="14">
    <location>
        <begin position="425"/>
        <end position="450"/>
    </location>
</feature>
<feature type="transmembrane region" description="Helical" evidence="14">
    <location>
        <begin position="362"/>
        <end position="380"/>
    </location>
</feature>
<protein>
    <recommendedName>
        <fullName evidence="4">Probable alginate O-acetylase AlgI</fullName>
    </recommendedName>
    <alternativeName>
        <fullName evidence="12">Alginate biosynthesis protein AlgI</fullName>
    </alternativeName>
</protein>
<keyword evidence="11 13" id="KW-0012">Acyltransferase</keyword>
<evidence type="ECO:0000256" key="1">
    <source>
        <dbReference type="ARBA" id="ARBA00004651"/>
    </source>
</evidence>
<dbReference type="EMBL" id="CP071520">
    <property type="protein sequence ID" value="QSX94801.1"/>
    <property type="molecule type" value="Genomic_DNA"/>
</dbReference>
<keyword evidence="8" id="KW-0016">Alginate biosynthesis</keyword>
<dbReference type="Pfam" id="PF03062">
    <property type="entry name" value="MBOAT"/>
    <property type="match status" value="1"/>
</dbReference>
<evidence type="ECO:0000256" key="14">
    <source>
        <dbReference type="SAM" id="Phobius"/>
    </source>
</evidence>
<organism evidence="15 16">
    <name type="scientific">Janthinobacterium lividum</name>
    <dbReference type="NCBI Taxonomy" id="29581"/>
    <lineage>
        <taxon>Bacteria</taxon>
        <taxon>Pseudomonadati</taxon>
        <taxon>Pseudomonadota</taxon>
        <taxon>Betaproteobacteria</taxon>
        <taxon>Burkholderiales</taxon>
        <taxon>Oxalobacteraceae</taxon>
        <taxon>Janthinobacterium</taxon>
    </lineage>
</organism>
<dbReference type="GO" id="GO:0016746">
    <property type="term" value="F:acyltransferase activity"/>
    <property type="evidence" value="ECO:0007669"/>
    <property type="project" value="UniProtKB-KW"/>
</dbReference>
<evidence type="ECO:0000256" key="2">
    <source>
        <dbReference type="ARBA" id="ARBA00005182"/>
    </source>
</evidence>
<evidence type="ECO:0000256" key="10">
    <source>
        <dbReference type="ARBA" id="ARBA00023136"/>
    </source>
</evidence>
<dbReference type="InterPro" id="IPR028362">
    <property type="entry name" value="AlgI"/>
</dbReference>
<evidence type="ECO:0000256" key="4">
    <source>
        <dbReference type="ARBA" id="ARBA00016084"/>
    </source>
</evidence>
<evidence type="ECO:0000256" key="7">
    <source>
        <dbReference type="ARBA" id="ARBA00022692"/>
    </source>
</evidence>
<feature type="transmembrane region" description="Helical" evidence="14">
    <location>
        <begin position="386"/>
        <end position="404"/>
    </location>
</feature>
<dbReference type="PANTHER" id="PTHR13285:SF23">
    <property type="entry name" value="TEICHOIC ACID D-ALANYLTRANSFERASE"/>
    <property type="match status" value="1"/>
</dbReference>
<dbReference type="InterPro" id="IPR051085">
    <property type="entry name" value="MB_O-acyltransferase"/>
</dbReference>
<comment type="similarity">
    <text evidence="3 13">Belongs to the membrane-bound acyltransferase family.</text>
</comment>
<evidence type="ECO:0000256" key="6">
    <source>
        <dbReference type="ARBA" id="ARBA00022679"/>
    </source>
</evidence>
<feature type="transmembrane region" description="Helical" evidence="14">
    <location>
        <begin position="6"/>
        <end position="24"/>
    </location>
</feature>
<dbReference type="GO" id="GO:0005886">
    <property type="term" value="C:plasma membrane"/>
    <property type="evidence" value="ECO:0007669"/>
    <property type="project" value="UniProtKB-SubCell"/>
</dbReference>
<accession>A0AAJ4MPN1</accession>
<dbReference type="InterPro" id="IPR004299">
    <property type="entry name" value="MBOAT_fam"/>
</dbReference>
<feature type="transmembrane region" description="Helical" evidence="14">
    <location>
        <begin position="181"/>
        <end position="200"/>
    </location>
</feature>
<feature type="transmembrane region" description="Helical" evidence="14">
    <location>
        <begin position="147"/>
        <end position="166"/>
    </location>
</feature>
<evidence type="ECO:0000256" key="9">
    <source>
        <dbReference type="ARBA" id="ARBA00022989"/>
    </source>
</evidence>
<comment type="pathway">
    <text evidence="2">Glycan biosynthesis; alginate biosynthesis.</text>
</comment>
<evidence type="ECO:0000313" key="15">
    <source>
        <dbReference type="EMBL" id="QSX94801.1"/>
    </source>
</evidence>
<keyword evidence="9 14" id="KW-1133">Transmembrane helix</keyword>
<keyword evidence="5 13" id="KW-1003">Cell membrane</keyword>
<evidence type="ECO:0000256" key="8">
    <source>
        <dbReference type="ARBA" id="ARBA00022841"/>
    </source>
</evidence>
<feature type="transmembrane region" description="Helical" evidence="14">
    <location>
        <begin position="320"/>
        <end position="341"/>
    </location>
</feature>
<feature type="transmembrane region" description="Helical" evidence="14">
    <location>
        <begin position="114"/>
        <end position="135"/>
    </location>
</feature>
<gene>
    <name evidence="15" type="ORF">J3P46_19040</name>
</gene>
<dbReference type="RefSeq" id="WP_151096300.1">
    <property type="nucleotide sequence ID" value="NZ_CP071520.1"/>
</dbReference>
<dbReference type="AlphaFoldDB" id="A0AAJ4MPN1"/>